<reference evidence="2 3" key="1">
    <citation type="journal article" date="2017" name="G3 (Bethesda)">
        <title>The Physical Genome Mapping of Anopheles albimanus Corrected Scaffold Misassemblies and Identified Interarm Rearrangements in Genus Anopheles.</title>
        <authorList>
            <person name="Artemov G.N."/>
            <person name="Peery A.N."/>
            <person name="Jiang X."/>
            <person name="Tu Z."/>
            <person name="Stegniy V.N."/>
            <person name="Sharakhova M.V."/>
            <person name="Sharakhov I.V."/>
        </authorList>
    </citation>
    <scope>NUCLEOTIDE SEQUENCE [LARGE SCALE GENOMIC DNA]</scope>
    <source>
        <strain evidence="2 3">ALBI9_A</strain>
    </source>
</reference>
<sequence>MPPGRRPRKAFPLVRPLRSPGKNKRKKASRGAKKPSTAHHRCRVGGHRASIWSPVVLYCYTLADTIAIITR</sequence>
<keyword evidence="3" id="KW-1185">Reference proteome</keyword>
<dbReference type="VEuPathDB" id="VectorBase:AALB010406"/>
<feature type="compositionally biased region" description="Basic residues" evidence="1">
    <location>
        <begin position="21"/>
        <end position="42"/>
    </location>
</feature>
<evidence type="ECO:0000313" key="2">
    <source>
        <dbReference type="EnsemblMetazoa" id="AALB010406-PA"/>
    </source>
</evidence>
<organism evidence="2 3">
    <name type="scientific">Anopheles albimanus</name>
    <name type="common">New world malaria mosquito</name>
    <dbReference type="NCBI Taxonomy" id="7167"/>
    <lineage>
        <taxon>Eukaryota</taxon>
        <taxon>Metazoa</taxon>
        <taxon>Ecdysozoa</taxon>
        <taxon>Arthropoda</taxon>
        <taxon>Hexapoda</taxon>
        <taxon>Insecta</taxon>
        <taxon>Pterygota</taxon>
        <taxon>Neoptera</taxon>
        <taxon>Endopterygota</taxon>
        <taxon>Diptera</taxon>
        <taxon>Nematocera</taxon>
        <taxon>Culicoidea</taxon>
        <taxon>Culicidae</taxon>
        <taxon>Anophelinae</taxon>
        <taxon>Anopheles</taxon>
    </lineage>
</organism>
<protein>
    <submittedName>
        <fullName evidence="2">Uncharacterized protein</fullName>
    </submittedName>
</protein>
<dbReference type="AlphaFoldDB" id="A0A182FV21"/>
<accession>A0A182FV21</accession>
<dbReference type="EnsemblMetazoa" id="AALB010406-RA">
    <property type="protein sequence ID" value="AALB010406-PA"/>
    <property type="gene ID" value="AALB010406"/>
</dbReference>
<proteinExistence type="predicted"/>
<evidence type="ECO:0000256" key="1">
    <source>
        <dbReference type="SAM" id="MobiDB-lite"/>
    </source>
</evidence>
<dbReference type="Proteomes" id="UP000069272">
    <property type="component" value="Chromosome 3R"/>
</dbReference>
<name>A0A182FV21_ANOAL</name>
<evidence type="ECO:0000313" key="3">
    <source>
        <dbReference type="Proteomes" id="UP000069272"/>
    </source>
</evidence>
<reference evidence="2" key="2">
    <citation type="submission" date="2022-08" db="UniProtKB">
        <authorList>
            <consortium name="EnsemblMetazoa"/>
        </authorList>
    </citation>
    <scope>IDENTIFICATION</scope>
    <source>
        <strain evidence="2">STECLA/ALBI9_A</strain>
    </source>
</reference>
<feature type="region of interest" description="Disordered" evidence="1">
    <location>
        <begin position="1"/>
        <end position="42"/>
    </location>
</feature>